<name>A0A0F4R1I4_9GAMM</name>
<dbReference type="AlphaFoldDB" id="A0A0F4R1I4"/>
<dbReference type="InterPro" id="IPR036412">
    <property type="entry name" value="HAD-like_sf"/>
</dbReference>
<comment type="cofactor">
    <cofactor evidence="13">
        <name>Zn(2+)</name>
        <dbReference type="ChEBI" id="CHEBI:29105"/>
    </cofactor>
</comment>
<dbReference type="GO" id="GO:0005737">
    <property type="term" value="C:cytoplasm"/>
    <property type="evidence" value="ECO:0007669"/>
    <property type="project" value="UniProtKB-SubCell"/>
</dbReference>
<keyword evidence="4 9" id="KW-0378">Hydrolase</keyword>
<dbReference type="InterPro" id="IPR023214">
    <property type="entry name" value="HAD_sf"/>
</dbReference>
<dbReference type="NCBIfam" id="TIGR01656">
    <property type="entry name" value="Histidinol-ppas"/>
    <property type="match status" value="1"/>
</dbReference>
<accession>A0A0F4R1I4</accession>
<keyword evidence="3 13" id="KW-0479">Metal-binding</keyword>
<evidence type="ECO:0000256" key="13">
    <source>
        <dbReference type="PIRSR" id="PIRSR004682-4"/>
    </source>
</evidence>
<feature type="binding site" evidence="11">
    <location>
        <begin position="51"/>
        <end position="54"/>
    </location>
    <ligand>
        <name>substrate</name>
    </ligand>
</feature>
<feature type="binding site" evidence="11">
    <location>
        <begin position="9"/>
        <end position="11"/>
    </location>
    <ligand>
        <name>substrate</name>
    </ligand>
</feature>
<evidence type="ECO:0000256" key="9">
    <source>
        <dbReference type="PIRNR" id="PIRNR004682"/>
    </source>
</evidence>
<organism evidence="14 15">
    <name type="scientific">Pseudoalteromonas rubra</name>
    <dbReference type="NCBI Taxonomy" id="43658"/>
    <lineage>
        <taxon>Bacteria</taxon>
        <taxon>Pseudomonadati</taxon>
        <taxon>Pseudomonadota</taxon>
        <taxon>Gammaproteobacteria</taxon>
        <taxon>Alteromonadales</taxon>
        <taxon>Pseudoalteromonadaceae</taxon>
        <taxon>Pseudoalteromonas</taxon>
    </lineage>
</organism>
<dbReference type="Pfam" id="PF13242">
    <property type="entry name" value="Hydrolase_like"/>
    <property type="match status" value="1"/>
</dbReference>
<reference evidence="14 15" key="1">
    <citation type="journal article" date="2015" name="BMC Genomics">
        <title>Genome mining reveals unlocked bioactive potential of marine Gram-negative bacteria.</title>
        <authorList>
            <person name="Machado H."/>
            <person name="Sonnenschein E.C."/>
            <person name="Melchiorsen J."/>
            <person name="Gram L."/>
        </authorList>
    </citation>
    <scope>NUCLEOTIDE SEQUENCE [LARGE SCALE GENOMIC DNA]</scope>
    <source>
        <strain evidence="14 15">S2471</strain>
    </source>
</reference>
<evidence type="ECO:0000256" key="4">
    <source>
        <dbReference type="ARBA" id="ARBA00022801"/>
    </source>
</evidence>
<dbReference type="PATRIC" id="fig|43658.5.peg.115"/>
<evidence type="ECO:0000313" key="15">
    <source>
        <dbReference type="Proteomes" id="UP000033452"/>
    </source>
</evidence>
<evidence type="ECO:0000313" key="14">
    <source>
        <dbReference type="EMBL" id="KJZ13424.1"/>
    </source>
</evidence>
<evidence type="ECO:0000256" key="3">
    <source>
        <dbReference type="ARBA" id="ARBA00022723"/>
    </source>
</evidence>
<dbReference type="OrthoDB" id="9781367at2"/>
<dbReference type="NCBIfam" id="TIGR01662">
    <property type="entry name" value="HAD-SF-IIIA"/>
    <property type="match status" value="1"/>
</dbReference>
<evidence type="ECO:0000256" key="1">
    <source>
        <dbReference type="ARBA" id="ARBA00004496"/>
    </source>
</evidence>
<dbReference type="PANTHER" id="PTHR42891:SF1">
    <property type="entry name" value="D-GLYCERO-BETA-D-MANNO-HEPTOSE-1,7-BISPHOSPHATE 7-PHOSPHATASE"/>
    <property type="match status" value="1"/>
</dbReference>
<evidence type="ECO:0000256" key="10">
    <source>
        <dbReference type="PIRSR" id="PIRSR004682-1"/>
    </source>
</evidence>
<dbReference type="NCBIfam" id="TIGR00213">
    <property type="entry name" value="GmhB_yaeD"/>
    <property type="match status" value="1"/>
</dbReference>
<evidence type="ECO:0000256" key="2">
    <source>
        <dbReference type="ARBA" id="ARBA00022490"/>
    </source>
</evidence>
<dbReference type="PANTHER" id="PTHR42891">
    <property type="entry name" value="D-GLYCERO-BETA-D-MANNO-HEPTOSE-1,7-BISPHOSPHATE 7-PHOSPHATASE"/>
    <property type="match status" value="1"/>
</dbReference>
<dbReference type="FunFam" id="3.40.50.1000:FF:000037">
    <property type="entry name" value="D,D-heptose 1,7-bisphosphate phosphatase"/>
    <property type="match status" value="1"/>
</dbReference>
<sequence>MTHKAVFLDRDGVINQDHAYVHKIEDFEFIDGVFEACQQFQAQGYKLVVVTNQSGIGRGYYDEAQFAQLTDWMCKQFLAHGVSISGVYFCPHHPTKAQPQYLRECECRKPNPGMLLQAIEEHDIDPTRSVMVGDKGSDMQAAQAADVRTKILVESGQTFSEEVRASADYVCGTLRQVLDVPPFIS</sequence>
<feature type="site" description="Contributes to substrate recognition" evidence="12">
    <location>
        <position position="108"/>
    </location>
</feature>
<feature type="binding site" evidence="13">
    <location>
        <position position="92"/>
    </location>
    <ligand>
        <name>Zn(2+)</name>
        <dbReference type="ChEBI" id="CHEBI:29105"/>
    </ligand>
</feature>
<feature type="active site" description="Nucleophile" evidence="10">
    <location>
        <position position="11"/>
    </location>
</feature>
<dbReference type="PIRSF" id="PIRSF004682">
    <property type="entry name" value="GmhB"/>
    <property type="match status" value="1"/>
</dbReference>
<evidence type="ECO:0000256" key="11">
    <source>
        <dbReference type="PIRSR" id="PIRSR004682-2"/>
    </source>
</evidence>
<comment type="subcellular location">
    <subcellularLocation>
        <location evidence="1 9">Cytoplasm</location>
    </subcellularLocation>
</comment>
<dbReference type="InterPro" id="IPR006543">
    <property type="entry name" value="Histidinol-phos"/>
</dbReference>
<dbReference type="Gene3D" id="3.40.50.1000">
    <property type="entry name" value="HAD superfamily/HAD-like"/>
    <property type="match status" value="1"/>
</dbReference>
<feature type="site" description="Stabilizes the phosphoryl group" evidence="12">
    <location>
        <position position="109"/>
    </location>
</feature>
<protein>
    <recommendedName>
        <fullName evidence="7 9">D,D-heptose 1,7-bisphosphate phosphatase</fullName>
        <ecNumber evidence="9">3.1.3.-</ecNumber>
    </recommendedName>
</protein>
<dbReference type="EC" id="3.1.3.-" evidence="9"/>
<dbReference type="CDD" id="cd07503">
    <property type="entry name" value="HAD_HisB-N"/>
    <property type="match status" value="1"/>
</dbReference>
<gene>
    <name evidence="14" type="ORF">TW77_00565</name>
</gene>
<dbReference type="GO" id="GO:0046872">
    <property type="term" value="F:metal ion binding"/>
    <property type="evidence" value="ECO:0007669"/>
    <property type="project" value="UniProtKB-KW"/>
</dbReference>
<keyword evidence="6 9" id="KW-0119">Carbohydrate metabolism</keyword>
<feature type="binding site" evidence="13">
    <location>
        <position position="135"/>
    </location>
    <ligand>
        <name>Mg(2+)</name>
        <dbReference type="ChEBI" id="CHEBI:18420"/>
    </ligand>
</feature>
<dbReference type="InterPro" id="IPR004446">
    <property type="entry name" value="Heptose_bisP_phosphatase"/>
</dbReference>
<feature type="binding site" evidence="13">
    <location>
        <position position="9"/>
    </location>
    <ligand>
        <name>Mg(2+)</name>
        <dbReference type="ChEBI" id="CHEBI:18420"/>
    </ligand>
</feature>
<dbReference type="EMBL" id="JXYA01000001">
    <property type="protein sequence ID" value="KJZ13424.1"/>
    <property type="molecule type" value="Genomic_DNA"/>
</dbReference>
<dbReference type="RefSeq" id="WP_046003015.1">
    <property type="nucleotide sequence ID" value="NZ_JXYA01000001.1"/>
</dbReference>
<evidence type="ECO:0000256" key="6">
    <source>
        <dbReference type="ARBA" id="ARBA00023277"/>
    </source>
</evidence>
<comment type="similarity">
    <text evidence="8 9">Belongs to the gmhB family.</text>
</comment>
<evidence type="ECO:0000256" key="8">
    <source>
        <dbReference type="ARBA" id="ARBA00061616"/>
    </source>
</evidence>
<dbReference type="GO" id="GO:0016791">
    <property type="term" value="F:phosphatase activity"/>
    <property type="evidence" value="ECO:0007669"/>
    <property type="project" value="InterPro"/>
</dbReference>
<dbReference type="InterPro" id="IPR006549">
    <property type="entry name" value="HAD-SF_hydro_IIIA"/>
</dbReference>
<dbReference type="Proteomes" id="UP000033452">
    <property type="component" value="Unassembled WGS sequence"/>
</dbReference>
<dbReference type="NCBIfam" id="NF006506">
    <property type="entry name" value="PRK08942.1"/>
    <property type="match status" value="1"/>
</dbReference>
<feature type="binding site" evidence="13">
    <location>
        <position position="105"/>
    </location>
    <ligand>
        <name>Zn(2+)</name>
        <dbReference type="ChEBI" id="CHEBI:29105"/>
    </ligand>
</feature>
<feature type="binding site" evidence="13">
    <location>
        <position position="90"/>
    </location>
    <ligand>
        <name>Zn(2+)</name>
        <dbReference type="ChEBI" id="CHEBI:29105"/>
    </ligand>
</feature>
<evidence type="ECO:0000256" key="7">
    <source>
        <dbReference type="ARBA" id="ARBA00031828"/>
    </source>
</evidence>
<dbReference type="SUPFAM" id="SSF56784">
    <property type="entry name" value="HAD-like"/>
    <property type="match status" value="1"/>
</dbReference>
<comment type="cofactor">
    <cofactor evidence="13">
        <name>Mg(2+)</name>
        <dbReference type="ChEBI" id="CHEBI:18420"/>
    </cofactor>
</comment>
<feature type="binding site" evidence="13">
    <location>
        <position position="134"/>
    </location>
    <ligand>
        <name>Mg(2+)</name>
        <dbReference type="ChEBI" id="CHEBI:18420"/>
    </ligand>
</feature>
<keyword evidence="15" id="KW-1185">Reference proteome</keyword>
<proteinExistence type="inferred from homology"/>
<feature type="binding site" evidence="11">
    <location>
        <position position="135"/>
    </location>
    <ligand>
        <name>substrate</name>
    </ligand>
</feature>
<dbReference type="GO" id="GO:0005975">
    <property type="term" value="P:carbohydrate metabolic process"/>
    <property type="evidence" value="ECO:0007669"/>
    <property type="project" value="InterPro"/>
</dbReference>
<feature type="binding site" evidence="13">
    <location>
        <position position="11"/>
    </location>
    <ligand>
        <name>Mg(2+)</name>
        <dbReference type="ChEBI" id="CHEBI:18420"/>
    </ligand>
</feature>
<evidence type="ECO:0000256" key="12">
    <source>
        <dbReference type="PIRSR" id="PIRSR004682-3"/>
    </source>
</evidence>
<comment type="caution">
    <text evidence="14">The sequence shown here is derived from an EMBL/GenBank/DDBJ whole genome shotgun (WGS) entry which is preliminary data.</text>
</comment>
<keyword evidence="2 9" id="KW-0963">Cytoplasm</keyword>
<keyword evidence="13" id="KW-0460">Magnesium</keyword>
<feature type="active site" description="Nucleophile" evidence="10">
    <location>
        <position position="9"/>
    </location>
</feature>
<feature type="binding site" evidence="11">
    <location>
        <begin position="17"/>
        <end position="20"/>
    </location>
    <ligand>
        <name>substrate</name>
    </ligand>
</feature>
<feature type="binding site" evidence="11">
    <location>
        <begin position="108"/>
        <end position="109"/>
    </location>
    <ligand>
        <name>substrate</name>
    </ligand>
</feature>
<evidence type="ECO:0000256" key="5">
    <source>
        <dbReference type="ARBA" id="ARBA00022833"/>
    </source>
</evidence>
<keyword evidence="5 13" id="KW-0862">Zinc</keyword>
<feature type="binding site" evidence="13">
    <location>
        <position position="107"/>
    </location>
    <ligand>
        <name>Zn(2+)</name>
        <dbReference type="ChEBI" id="CHEBI:29105"/>
    </ligand>
</feature>
<feature type="site" description="Stabilizes the phosphoryl group" evidence="12">
    <location>
        <position position="51"/>
    </location>
</feature>